<keyword evidence="4 16" id="KW-0808">Transferase</keyword>
<evidence type="ECO:0000256" key="13">
    <source>
        <dbReference type="ARBA" id="ARBA00023204"/>
    </source>
</evidence>
<dbReference type="Pfam" id="PF00476">
    <property type="entry name" value="DNA_pol_A"/>
    <property type="match status" value="1"/>
</dbReference>
<organism evidence="20 21">
    <name type="scientific">Anaerosalibacter massiliensis</name>
    <dbReference type="NCBI Taxonomy" id="1347392"/>
    <lineage>
        <taxon>Bacteria</taxon>
        <taxon>Bacillati</taxon>
        <taxon>Bacillota</taxon>
        <taxon>Tissierellia</taxon>
        <taxon>Tissierellales</taxon>
        <taxon>Sporanaerobacteraceae</taxon>
        <taxon>Anaerosalibacter</taxon>
    </lineage>
</organism>
<dbReference type="InterPro" id="IPR036279">
    <property type="entry name" value="5-3_exonuclease_C_sf"/>
</dbReference>
<dbReference type="InterPro" id="IPR002562">
    <property type="entry name" value="3'-5'_exonuclease_dom"/>
</dbReference>
<evidence type="ECO:0000313" key="20">
    <source>
        <dbReference type="EMBL" id="MCR2045022.1"/>
    </source>
</evidence>
<dbReference type="Gene3D" id="1.10.150.20">
    <property type="entry name" value="5' to 3' exonuclease, C-terminal subdomain"/>
    <property type="match status" value="2"/>
</dbReference>
<evidence type="ECO:0000256" key="14">
    <source>
        <dbReference type="ARBA" id="ARBA00049244"/>
    </source>
</evidence>
<dbReference type="InterPro" id="IPR029060">
    <property type="entry name" value="PIN-like_dom_sf"/>
</dbReference>
<dbReference type="PANTHER" id="PTHR10133">
    <property type="entry name" value="DNA POLYMERASE I"/>
    <property type="match status" value="1"/>
</dbReference>
<dbReference type="InterPro" id="IPR020045">
    <property type="entry name" value="DNA_polI_H3TH"/>
</dbReference>
<dbReference type="Gene3D" id="1.20.1060.10">
    <property type="entry name" value="Taq DNA Polymerase, Chain T, domain 4"/>
    <property type="match status" value="1"/>
</dbReference>
<dbReference type="PRINTS" id="PR00868">
    <property type="entry name" value="DNAPOLI"/>
</dbReference>
<dbReference type="InterPro" id="IPR001098">
    <property type="entry name" value="DNA-dir_DNA_pol_A_palm_dom"/>
</dbReference>
<dbReference type="EC" id="2.7.7.7" evidence="2 15"/>
<dbReference type="InterPro" id="IPR002298">
    <property type="entry name" value="DNA_polymerase_A"/>
</dbReference>
<reference evidence="20" key="1">
    <citation type="submission" date="2022-07" db="EMBL/GenBank/DDBJ databases">
        <title>Enhanced cultured diversity of the mouse gut microbiota enables custom-made synthetic communities.</title>
        <authorList>
            <person name="Afrizal A."/>
        </authorList>
    </citation>
    <scope>NUCLEOTIDE SEQUENCE</scope>
    <source>
        <strain evidence="20">DSM 29482</strain>
    </source>
</reference>
<evidence type="ECO:0000256" key="7">
    <source>
        <dbReference type="ARBA" id="ARBA00022722"/>
    </source>
</evidence>
<feature type="domain" description="5'-3' exonuclease" evidence="18">
    <location>
        <begin position="12"/>
        <end position="273"/>
    </location>
</feature>
<dbReference type="Pfam" id="PF02739">
    <property type="entry name" value="5_3_exonuc_N"/>
    <property type="match status" value="1"/>
</dbReference>
<dbReference type="GO" id="GO:0003887">
    <property type="term" value="F:DNA-directed DNA polymerase activity"/>
    <property type="evidence" value="ECO:0007669"/>
    <property type="project" value="UniProtKB-UniRule"/>
</dbReference>
<evidence type="ECO:0000256" key="15">
    <source>
        <dbReference type="NCBIfam" id="TIGR00593"/>
    </source>
</evidence>
<dbReference type="InterPro" id="IPR008918">
    <property type="entry name" value="HhH2"/>
</dbReference>
<evidence type="ECO:0000256" key="12">
    <source>
        <dbReference type="ARBA" id="ARBA00023125"/>
    </source>
</evidence>
<dbReference type="CDD" id="cd06140">
    <property type="entry name" value="DNA_polA_I_Bacillus_like_exo"/>
    <property type="match status" value="1"/>
</dbReference>
<dbReference type="Gene3D" id="3.40.50.1010">
    <property type="entry name" value="5'-nuclease"/>
    <property type="match status" value="1"/>
</dbReference>
<evidence type="ECO:0000256" key="6">
    <source>
        <dbReference type="ARBA" id="ARBA00022705"/>
    </source>
</evidence>
<dbReference type="InterPro" id="IPR018320">
    <property type="entry name" value="DNA_polymerase_1"/>
</dbReference>
<dbReference type="AlphaFoldDB" id="A0A9X2MH39"/>
<accession>A0A9X2MH39</accession>
<evidence type="ECO:0000313" key="21">
    <source>
        <dbReference type="Proteomes" id="UP001142078"/>
    </source>
</evidence>
<dbReference type="Gene3D" id="3.30.420.10">
    <property type="entry name" value="Ribonuclease H-like superfamily/Ribonuclease H"/>
    <property type="match status" value="1"/>
</dbReference>
<evidence type="ECO:0000256" key="2">
    <source>
        <dbReference type="ARBA" id="ARBA00012417"/>
    </source>
</evidence>
<dbReference type="SUPFAM" id="SSF53098">
    <property type="entry name" value="Ribonuclease H-like"/>
    <property type="match status" value="1"/>
</dbReference>
<dbReference type="GO" id="GO:0008409">
    <property type="term" value="F:5'-3' exonuclease activity"/>
    <property type="evidence" value="ECO:0007669"/>
    <property type="project" value="InterPro"/>
</dbReference>
<keyword evidence="12 16" id="KW-0238">DNA-binding</keyword>
<dbReference type="CDD" id="cd09859">
    <property type="entry name" value="PIN_53EXO"/>
    <property type="match status" value="1"/>
</dbReference>
<dbReference type="NCBIfam" id="NF004397">
    <property type="entry name" value="PRK05755.1"/>
    <property type="match status" value="1"/>
</dbReference>
<keyword evidence="5 16" id="KW-0548">Nucleotidyltransferase</keyword>
<keyword evidence="9" id="KW-0378">Hydrolase</keyword>
<feature type="domain" description="3'-5' exonuclease" evidence="17">
    <location>
        <begin position="312"/>
        <end position="492"/>
    </location>
</feature>
<dbReference type="Pfam" id="PF22619">
    <property type="entry name" value="DNA_polI_exo1"/>
    <property type="match status" value="1"/>
</dbReference>
<comment type="similarity">
    <text evidence="1 16">Belongs to the DNA polymerase type-A family.</text>
</comment>
<keyword evidence="11 16" id="KW-0239">DNA-directed DNA polymerase</keyword>
<evidence type="ECO:0000259" key="18">
    <source>
        <dbReference type="SMART" id="SM00475"/>
    </source>
</evidence>
<gene>
    <name evidence="16 20" type="primary">polA</name>
    <name evidence="20" type="ORF">NSA23_13005</name>
</gene>
<dbReference type="SMART" id="SM00482">
    <property type="entry name" value="POLAc"/>
    <property type="match status" value="1"/>
</dbReference>
<dbReference type="Proteomes" id="UP001142078">
    <property type="component" value="Unassembled WGS sequence"/>
</dbReference>
<dbReference type="NCBIfam" id="TIGR00593">
    <property type="entry name" value="pola"/>
    <property type="match status" value="1"/>
</dbReference>
<evidence type="ECO:0000256" key="3">
    <source>
        <dbReference type="ARBA" id="ARBA00020311"/>
    </source>
</evidence>
<dbReference type="PANTHER" id="PTHR10133:SF27">
    <property type="entry name" value="DNA POLYMERASE NU"/>
    <property type="match status" value="1"/>
</dbReference>
<dbReference type="InterPro" id="IPR020046">
    <property type="entry name" value="5-3_exonucl_a-hlix_arch_N"/>
</dbReference>
<dbReference type="FunFam" id="3.40.50.1010:FF:000001">
    <property type="entry name" value="DNA polymerase I"/>
    <property type="match status" value="1"/>
</dbReference>
<evidence type="ECO:0000256" key="9">
    <source>
        <dbReference type="ARBA" id="ARBA00022801"/>
    </source>
</evidence>
<keyword evidence="6 16" id="KW-0235">DNA replication</keyword>
<dbReference type="GO" id="GO:0006302">
    <property type="term" value="P:double-strand break repair"/>
    <property type="evidence" value="ECO:0007669"/>
    <property type="project" value="TreeGrafter"/>
</dbReference>
<keyword evidence="10" id="KW-0269">Exonuclease</keyword>
<dbReference type="EMBL" id="JANJZL010000010">
    <property type="protein sequence ID" value="MCR2045022.1"/>
    <property type="molecule type" value="Genomic_DNA"/>
</dbReference>
<dbReference type="Gene3D" id="3.30.70.370">
    <property type="match status" value="1"/>
</dbReference>
<dbReference type="SUPFAM" id="SSF88723">
    <property type="entry name" value="PIN domain-like"/>
    <property type="match status" value="1"/>
</dbReference>
<dbReference type="CDD" id="cd09898">
    <property type="entry name" value="H3TH_53EXO"/>
    <property type="match status" value="1"/>
</dbReference>
<dbReference type="InterPro" id="IPR019760">
    <property type="entry name" value="DNA-dir_DNA_pol_A_CS"/>
</dbReference>
<evidence type="ECO:0000256" key="8">
    <source>
        <dbReference type="ARBA" id="ARBA00022763"/>
    </source>
</evidence>
<evidence type="ECO:0000256" key="10">
    <source>
        <dbReference type="ARBA" id="ARBA00022839"/>
    </source>
</evidence>
<dbReference type="InterPro" id="IPR054690">
    <property type="entry name" value="DNA_polI_exonuclease"/>
</dbReference>
<evidence type="ECO:0000256" key="16">
    <source>
        <dbReference type="RuleBase" id="RU004460"/>
    </source>
</evidence>
<evidence type="ECO:0000259" key="17">
    <source>
        <dbReference type="SMART" id="SM00474"/>
    </source>
</evidence>
<dbReference type="GO" id="GO:0003677">
    <property type="term" value="F:DNA binding"/>
    <property type="evidence" value="ECO:0007669"/>
    <property type="project" value="UniProtKB-UniRule"/>
</dbReference>
<dbReference type="InterPro" id="IPR036397">
    <property type="entry name" value="RNaseH_sf"/>
</dbReference>
<feature type="domain" description="DNA-directed DNA polymerase family A palm" evidence="19">
    <location>
        <begin position="659"/>
        <end position="866"/>
    </location>
</feature>
<name>A0A9X2MH39_9FIRM</name>
<dbReference type="FunFam" id="1.10.150.20:FF:000002">
    <property type="entry name" value="DNA polymerase I"/>
    <property type="match status" value="1"/>
</dbReference>
<dbReference type="InterPro" id="IPR012337">
    <property type="entry name" value="RNaseH-like_sf"/>
</dbReference>
<comment type="caution">
    <text evidence="20">The sequence shown here is derived from an EMBL/GenBank/DDBJ whole genome shotgun (WGS) entry which is preliminary data.</text>
</comment>
<keyword evidence="21" id="KW-1185">Reference proteome</keyword>
<dbReference type="FunFam" id="1.20.1060.10:FF:000001">
    <property type="entry name" value="DNA polymerase I"/>
    <property type="match status" value="1"/>
</dbReference>
<evidence type="ECO:0000259" key="19">
    <source>
        <dbReference type="SMART" id="SM00482"/>
    </source>
</evidence>
<keyword evidence="13 16" id="KW-0234">DNA repair</keyword>
<dbReference type="SMART" id="SM00474">
    <property type="entry name" value="35EXOc"/>
    <property type="match status" value="1"/>
</dbReference>
<keyword evidence="8 16" id="KW-0227">DNA damage</keyword>
<dbReference type="InterPro" id="IPR002421">
    <property type="entry name" value="5-3_exonuclease"/>
</dbReference>
<dbReference type="InterPro" id="IPR043502">
    <property type="entry name" value="DNA/RNA_pol_sf"/>
</dbReference>
<protein>
    <recommendedName>
        <fullName evidence="3 15">DNA polymerase I</fullName>
        <ecNumber evidence="2 15">2.7.7.7</ecNumber>
    </recommendedName>
</protein>
<comment type="catalytic activity">
    <reaction evidence="14 16">
        <text>DNA(n) + a 2'-deoxyribonucleoside 5'-triphosphate = DNA(n+1) + diphosphate</text>
        <dbReference type="Rhea" id="RHEA:22508"/>
        <dbReference type="Rhea" id="RHEA-COMP:17339"/>
        <dbReference type="Rhea" id="RHEA-COMP:17340"/>
        <dbReference type="ChEBI" id="CHEBI:33019"/>
        <dbReference type="ChEBI" id="CHEBI:61560"/>
        <dbReference type="ChEBI" id="CHEBI:173112"/>
        <dbReference type="EC" id="2.7.7.7"/>
    </reaction>
</comment>
<keyword evidence="7" id="KW-0540">Nuclease</keyword>
<dbReference type="SUPFAM" id="SSF56672">
    <property type="entry name" value="DNA/RNA polymerases"/>
    <property type="match status" value="1"/>
</dbReference>
<dbReference type="SUPFAM" id="SSF47807">
    <property type="entry name" value="5' to 3' exonuclease, C-terminal subdomain"/>
    <property type="match status" value="1"/>
</dbReference>
<evidence type="ECO:0000256" key="5">
    <source>
        <dbReference type="ARBA" id="ARBA00022695"/>
    </source>
</evidence>
<dbReference type="Pfam" id="PF01367">
    <property type="entry name" value="5_3_exonuc"/>
    <property type="match status" value="1"/>
</dbReference>
<evidence type="ECO:0000256" key="4">
    <source>
        <dbReference type="ARBA" id="ARBA00022679"/>
    </source>
</evidence>
<dbReference type="SMART" id="SM00475">
    <property type="entry name" value="53EXOc"/>
    <property type="match status" value="1"/>
</dbReference>
<dbReference type="SMART" id="SM00279">
    <property type="entry name" value="HhH2"/>
    <property type="match status" value="1"/>
</dbReference>
<comment type="subunit">
    <text evidence="16">Single-chain monomer with multiple functions.</text>
</comment>
<dbReference type="PROSITE" id="PS00447">
    <property type="entry name" value="DNA_POLYMERASE_A"/>
    <property type="match status" value="1"/>
</dbReference>
<dbReference type="GO" id="GO:0006261">
    <property type="term" value="P:DNA-templated DNA replication"/>
    <property type="evidence" value="ECO:0007669"/>
    <property type="project" value="UniProtKB-UniRule"/>
</dbReference>
<evidence type="ECO:0000256" key="1">
    <source>
        <dbReference type="ARBA" id="ARBA00007705"/>
    </source>
</evidence>
<dbReference type="GO" id="GO:0008408">
    <property type="term" value="F:3'-5' exonuclease activity"/>
    <property type="evidence" value="ECO:0007669"/>
    <property type="project" value="InterPro"/>
</dbReference>
<dbReference type="CDD" id="cd08637">
    <property type="entry name" value="DNA_pol_A_pol_I_C"/>
    <property type="match status" value="1"/>
</dbReference>
<evidence type="ECO:0000256" key="11">
    <source>
        <dbReference type="ARBA" id="ARBA00022932"/>
    </source>
</evidence>
<dbReference type="FunFam" id="1.10.150.20:FF:000003">
    <property type="entry name" value="DNA polymerase I"/>
    <property type="match status" value="1"/>
</dbReference>
<proteinExistence type="inferred from homology"/>
<sequence>MIEIHKEWIFLKKNRLMIIDGSSLLYRGFYALPLLSTKEGIYTNGVYGFLTMFYRITEEYEPDYLCVAFDKATPTFRHLEFDSYKANREKAPNELSLQFPILKEILSAMKIKQIEIEGYEADDIAGTIAKFGEEKEMEVILVTGDKDYLQLASENSKVLVTRKGITELEIFDDKAIMDKYGITPKQFVDLKGLMGDQSDNIPGVPGIGEKTGLKLLKEFGSMENIYENIEDVSGKKRKESLMEYKQQAFMSRKLAEIVINVPIEINVEEFKVEEPHWEGLKDLYEKLEFKSLLEKIPKGKIQDTREEFESNFIIVNDEKDFDQIKKEVEESKKIGFKFIYSGSNPIKDEILGICIKPKGFNSYYINCENNNILISFKDKFKDTFELEDIKKIGHSLKNDIIGLLRLDINISGLTFDSMIGQYLINPSQTDYSMHVLGREYFDIVIESEEELLGKGKNKKTFKSLELEKRGEYFSKLLDLTFMLEDKIKGMIKSQGMEKLYYEIELPLIEVLASMEYLGFKIDIDVLEELGGEFDTEINNLTNEIYDLAGREFNVNSPKQLGEILFDDLDLPVIKKTKTGYSTNAEVLDKLKDKHPIIEKILKYRQIVKLKSTYIDGLMTLVDNETNRIHSSFNQTVTHTGRISSTEPNLQNIPVKTEEGRKIRKAFVPEDDNYTLIDGDYSQIELRVLAHISDDPKLKDAFYHNEDIHTKTASEVFEVAKEEVTPIMRSRAKAVNFGIVYGISDYGLSRDLGITRKEAKKYIDNYLKNYKNVKIYMDEIVELGKENGYIETILNRRRYLPELKSKNYAVRSFGERIAMNTPIQGSAADIIKIAMVRVYNELKKRNMKSKLILQVHDELIVETYKDEKEEVKRILKEVMESSAELSIPLKVDIQVGESWYDAK</sequence>